<organism evidence="4 5">
    <name type="scientific">Parerythrobacter jejuensis</name>
    <dbReference type="NCBI Taxonomy" id="795812"/>
    <lineage>
        <taxon>Bacteria</taxon>
        <taxon>Pseudomonadati</taxon>
        <taxon>Pseudomonadota</taxon>
        <taxon>Alphaproteobacteria</taxon>
        <taxon>Sphingomonadales</taxon>
        <taxon>Erythrobacteraceae</taxon>
        <taxon>Parerythrobacter</taxon>
    </lineage>
</organism>
<proteinExistence type="predicted"/>
<feature type="transmembrane region" description="Helical" evidence="2">
    <location>
        <begin position="54"/>
        <end position="74"/>
    </location>
</feature>
<evidence type="ECO:0000256" key="2">
    <source>
        <dbReference type="SAM" id="Phobius"/>
    </source>
</evidence>
<comment type="caution">
    <text evidence="4">The sequence shown here is derived from an EMBL/GenBank/DDBJ whole genome shotgun (WGS) entry which is preliminary data.</text>
</comment>
<name>A0A845B553_9SPHN</name>
<reference evidence="4 5" key="1">
    <citation type="submission" date="2019-12" db="EMBL/GenBank/DDBJ databases">
        <title>Genomic-based taxomic classification of the family Erythrobacteraceae.</title>
        <authorList>
            <person name="Xu L."/>
        </authorList>
    </citation>
    <scope>NUCLEOTIDE SEQUENCE [LARGE SCALE GENOMIC DNA]</scope>
    <source>
        <strain evidence="4 5">JCM 16677</strain>
    </source>
</reference>
<accession>A0A845B553</accession>
<evidence type="ECO:0000313" key="3">
    <source>
        <dbReference type="EMBL" id="MXP31338.1"/>
    </source>
</evidence>
<feature type="region of interest" description="Disordered" evidence="1">
    <location>
        <begin position="1"/>
        <end position="43"/>
    </location>
</feature>
<sequence length="268" mass="29823">MSDEYKSYSRHSDRIMEDARRVRDDNRGGGRHRREGSIGKGSKKLKWKHLKKKGIRMAMAVGAIWLAASVLGVILDGIGFEGVMAAGLATALGVYVFGKYPKMKVPQRPDLLKGDERQMVARTELWLEHQRDSLPRAAQPILQELGGRLDALGQQLAKVPAEHETARDIRKLVGETLPEMVDSYKKIPDHIRTEKRGNSSPAEQITQGLQKISNEIDSITRQLAQGSIDDLAITHRYLDYKYGEAIDGDQDSGVPLPDFDLDKSKAPG</sequence>
<dbReference type="EMBL" id="WTYE01000001">
    <property type="protein sequence ID" value="MXP31338.1"/>
    <property type="molecule type" value="Genomic_DNA"/>
</dbReference>
<gene>
    <name evidence="3" type="ORF">GRI94_05805</name>
    <name evidence="4" type="ORF">GRI94_19895</name>
</gene>
<feature type="transmembrane region" description="Helical" evidence="2">
    <location>
        <begin position="80"/>
        <end position="98"/>
    </location>
</feature>
<evidence type="ECO:0008006" key="6">
    <source>
        <dbReference type="Google" id="ProtNLM"/>
    </source>
</evidence>
<feature type="region of interest" description="Disordered" evidence="1">
    <location>
        <begin position="247"/>
        <end position="268"/>
    </location>
</feature>
<keyword evidence="5" id="KW-1185">Reference proteome</keyword>
<dbReference type="Proteomes" id="UP000446786">
    <property type="component" value="Unassembled WGS sequence"/>
</dbReference>
<dbReference type="RefSeq" id="WP_160778792.1">
    <property type="nucleotide sequence ID" value="NZ_BAAAZF010000001.1"/>
</dbReference>
<keyword evidence="2" id="KW-0812">Transmembrane</keyword>
<evidence type="ECO:0000313" key="5">
    <source>
        <dbReference type="Proteomes" id="UP000446786"/>
    </source>
</evidence>
<dbReference type="OrthoDB" id="7594143at2"/>
<evidence type="ECO:0000256" key="1">
    <source>
        <dbReference type="SAM" id="MobiDB-lite"/>
    </source>
</evidence>
<feature type="compositionally biased region" description="Basic and acidic residues" evidence="1">
    <location>
        <begin position="1"/>
        <end position="28"/>
    </location>
</feature>
<keyword evidence="2" id="KW-0472">Membrane</keyword>
<dbReference type="EMBL" id="WTYE01000001">
    <property type="protein sequence ID" value="MXP34098.1"/>
    <property type="molecule type" value="Genomic_DNA"/>
</dbReference>
<evidence type="ECO:0000313" key="4">
    <source>
        <dbReference type="EMBL" id="MXP34098.1"/>
    </source>
</evidence>
<keyword evidence="2" id="KW-1133">Transmembrane helix</keyword>
<protein>
    <recommendedName>
        <fullName evidence="6">5-bromo-4-chloroindolyl phosphate hydrolysis protein</fullName>
    </recommendedName>
</protein>
<dbReference type="AlphaFoldDB" id="A0A845B553"/>